<keyword evidence="1" id="KW-1133">Transmembrane helix</keyword>
<evidence type="ECO:0000313" key="3">
    <source>
        <dbReference type="Proteomes" id="UP000231466"/>
    </source>
</evidence>
<protein>
    <recommendedName>
        <fullName evidence="4">TVP38/TMEM64 family membrane protein</fullName>
    </recommendedName>
</protein>
<feature type="transmembrane region" description="Helical" evidence="1">
    <location>
        <begin position="135"/>
        <end position="152"/>
    </location>
</feature>
<evidence type="ECO:0000313" key="2">
    <source>
        <dbReference type="EMBL" id="PIR98285.1"/>
    </source>
</evidence>
<dbReference type="EMBL" id="PFAH01000001">
    <property type="protein sequence ID" value="PIR98285.1"/>
    <property type="molecule type" value="Genomic_DNA"/>
</dbReference>
<feature type="transmembrane region" description="Helical" evidence="1">
    <location>
        <begin position="42"/>
        <end position="68"/>
    </location>
</feature>
<dbReference type="AlphaFoldDB" id="A0A2H0VGQ0"/>
<reference evidence="3" key="1">
    <citation type="submission" date="2017-09" db="EMBL/GenBank/DDBJ databases">
        <title>Depth-based differentiation of microbial function through sediment-hosted aquifers and enrichment of novel symbionts in the deep terrestrial subsurface.</title>
        <authorList>
            <person name="Probst A.J."/>
            <person name="Ladd B."/>
            <person name="Jarett J.K."/>
            <person name="Geller-Mcgrath D.E."/>
            <person name="Sieber C.M.K."/>
            <person name="Emerson J.B."/>
            <person name="Anantharaman K."/>
            <person name="Thomas B.C."/>
            <person name="Malmstrom R."/>
            <person name="Stieglmeier M."/>
            <person name="Klingl A."/>
            <person name="Woyke T."/>
            <person name="Ryan C.M."/>
            <person name="Banfield J.F."/>
        </authorList>
    </citation>
    <scope>NUCLEOTIDE SEQUENCE [LARGE SCALE GENOMIC DNA]</scope>
</reference>
<dbReference type="Proteomes" id="UP000231466">
    <property type="component" value="Unassembled WGS sequence"/>
</dbReference>
<feature type="transmembrane region" description="Helical" evidence="1">
    <location>
        <begin position="12"/>
        <end position="30"/>
    </location>
</feature>
<gene>
    <name evidence="2" type="ORF">COT89_00125</name>
</gene>
<keyword evidence="1" id="KW-0472">Membrane</keyword>
<feature type="transmembrane region" description="Helical" evidence="1">
    <location>
        <begin position="172"/>
        <end position="194"/>
    </location>
</feature>
<accession>A0A2H0VGQ0</accession>
<proteinExistence type="predicted"/>
<sequence length="195" mass="21863">MKFPKIKYPNLTFFLFSLIIAIALTYIGFFNTFFASLGDYGYIGALIAGLLLPITFTAPIATAALFYIGGHSELLPTLFLATFGALIGDLVIFTFVKNKTIAEIEAIRKEYRIEHRTHDHYRRHKALMDLFKSKPFHALALFLGGVLIMSPFPDELGVAIFATYRLNIHKFIPLSIFLNGVGIWLIILAGSLMIE</sequence>
<evidence type="ECO:0008006" key="4">
    <source>
        <dbReference type="Google" id="ProtNLM"/>
    </source>
</evidence>
<feature type="transmembrane region" description="Helical" evidence="1">
    <location>
        <begin position="74"/>
        <end position="96"/>
    </location>
</feature>
<keyword evidence="1" id="KW-0812">Transmembrane</keyword>
<comment type="caution">
    <text evidence="2">The sequence shown here is derived from an EMBL/GenBank/DDBJ whole genome shotgun (WGS) entry which is preliminary data.</text>
</comment>
<name>A0A2H0VGQ0_9BACT</name>
<organism evidence="2 3">
    <name type="scientific">Candidatus Colwellbacteria bacterium CG10_big_fil_rev_8_21_14_0_10_42_22</name>
    <dbReference type="NCBI Taxonomy" id="1974540"/>
    <lineage>
        <taxon>Bacteria</taxon>
        <taxon>Candidatus Colwelliibacteriota</taxon>
    </lineage>
</organism>
<evidence type="ECO:0000256" key="1">
    <source>
        <dbReference type="SAM" id="Phobius"/>
    </source>
</evidence>